<accession>A0A9Q3F5I8</accession>
<evidence type="ECO:0000313" key="1">
    <source>
        <dbReference type="EMBL" id="MBW0533973.1"/>
    </source>
</evidence>
<dbReference type="Proteomes" id="UP000765509">
    <property type="component" value="Unassembled WGS sequence"/>
</dbReference>
<keyword evidence="2" id="KW-1185">Reference proteome</keyword>
<gene>
    <name evidence="1" type="ORF">O181_073688</name>
</gene>
<dbReference type="EMBL" id="AVOT02038991">
    <property type="protein sequence ID" value="MBW0533973.1"/>
    <property type="molecule type" value="Genomic_DNA"/>
</dbReference>
<sequence>MIEQMAKFIGNLAQGVDPRHKSAAPRFKTPSLKAPDSFDGTQVHKLRVFIKSCELLFHNDPENFFPNRKKGLYSTSCLTGRAGNWIEPYISKFSSEDTSYLLKNWKLLETQLFCEP</sequence>
<reference evidence="1" key="1">
    <citation type="submission" date="2021-03" db="EMBL/GenBank/DDBJ databases">
        <title>Draft genome sequence of rust myrtle Austropuccinia psidii MF-1, a brazilian biotype.</title>
        <authorList>
            <person name="Quecine M.C."/>
            <person name="Pachon D.M.R."/>
            <person name="Bonatelli M.L."/>
            <person name="Correr F.H."/>
            <person name="Franceschini L.M."/>
            <person name="Leite T.F."/>
            <person name="Margarido G.R.A."/>
            <person name="Almeida C.A."/>
            <person name="Ferrarezi J.A."/>
            <person name="Labate C.A."/>
        </authorList>
    </citation>
    <scope>NUCLEOTIDE SEQUENCE</scope>
    <source>
        <strain evidence="1">MF-1</strain>
    </source>
</reference>
<protein>
    <recommendedName>
        <fullName evidence="3">DUF4939 domain-containing protein</fullName>
    </recommendedName>
</protein>
<proteinExistence type="predicted"/>
<evidence type="ECO:0008006" key="3">
    <source>
        <dbReference type="Google" id="ProtNLM"/>
    </source>
</evidence>
<dbReference type="AlphaFoldDB" id="A0A9Q3F5I8"/>
<evidence type="ECO:0000313" key="2">
    <source>
        <dbReference type="Proteomes" id="UP000765509"/>
    </source>
</evidence>
<comment type="caution">
    <text evidence="1">The sequence shown here is derived from an EMBL/GenBank/DDBJ whole genome shotgun (WGS) entry which is preliminary data.</text>
</comment>
<organism evidence="1 2">
    <name type="scientific">Austropuccinia psidii MF-1</name>
    <dbReference type="NCBI Taxonomy" id="1389203"/>
    <lineage>
        <taxon>Eukaryota</taxon>
        <taxon>Fungi</taxon>
        <taxon>Dikarya</taxon>
        <taxon>Basidiomycota</taxon>
        <taxon>Pucciniomycotina</taxon>
        <taxon>Pucciniomycetes</taxon>
        <taxon>Pucciniales</taxon>
        <taxon>Sphaerophragmiaceae</taxon>
        <taxon>Austropuccinia</taxon>
    </lineage>
</organism>
<name>A0A9Q3F5I8_9BASI</name>
<dbReference type="OrthoDB" id="2514346at2759"/>